<feature type="transmembrane region" description="Helical" evidence="1">
    <location>
        <begin position="97"/>
        <end position="117"/>
    </location>
</feature>
<keyword evidence="1" id="KW-1133">Transmembrane helix</keyword>
<dbReference type="EMBL" id="WTYN01000002">
    <property type="protein sequence ID" value="MXO63660.1"/>
    <property type="molecule type" value="Genomic_DNA"/>
</dbReference>
<organism evidence="2 3">
    <name type="scientific">Qipengyuania oceanensis</name>
    <dbReference type="NCBI Taxonomy" id="1463597"/>
    <lineage>
        <taxon>Bacteria</taxon>
        <taxon>Pseudomonadati</taxon>
        <taxon>Pseudomonadota</taxon>
        <taxon>Alphaproteobacteria</taxon>
        <taxon>Sphingomonadales</taxon>
        <taxon>Erythrobacteraceae</taxon>
        <taxon>Qipengyuania</taxon>
    </lineage>
</organism>
<sequence length="123" mass="13614">MSRLPVALRLIVSALVAALVSTIYWMVVDDIPLHRAVRTPFPYLIAIAATVLGVPAYIALRHFLGSSLLRMLAMATLAILPAVLYAASYFLYPRSAFAAFLLLSTVWVGTATFWLLVRRIELH</sequence>
<keyword evidence="3" id="KW-1185">Reference proteome</keyword>
<accession>A0A844YGM8</accession>
<name>A0A844YGM8_9SPHN</name>
<gene>
    <name evidence="2" type="ORF">GRI48_11615</name>
</gene>
<evidence type="ECO:0000313" key="3">
    <source>
        <dbReference type="Proteomes" id="UP000445582"/>
    </source>
</evidence>
<comment type="caution">
    <text evidence="2">The sequence shown here is derived from an EMBL/GenBank/DDBJ whole genome shotgun (WGS) entry which is preliminary data.</text>
</comment>
<feature type="transmembrane region" description="Helical" evidence="1">
    <location>
        <begin position="40"/>
        <end position="60"/>
    </location>
</feature>
<evidence type="ECO:0000256" key="1">
    <source>
        <dbReference type="SAM" id="Phobius"/>
    </source>
</evidence>
<feature type="transmembrane region" description="Helical" evidence="1">
    <location>
        <begin position="72"/>
        <end position="91"/>
    </location>
</feature>
<feature type="transmembrane region" description="Helical" evidence="1">
    <location>
        <begin position="7"/>
        <end position="28"/>
    </location>
</feature>
<dbReference type="RefSeq" id="WP_160676222.1">
    <property type="nucleotide sequence ID" value="NZ_WTYN01000002.1"/>
</dbReference>
<evidence type="ECO:0000313" key="2">
    <source>
        <dbReference type="EMBL" id="MXO63660.1"/>
    </source>
</evidence>
<proteinExistence type="predicted"/>
<protein>
    <submittedName>
        <fullName evidence="2">Uncharacterized protein</fullName>
    </submittedName>
</protein>
<dbReference type="Proteomes" id="UP000445582">
    <property type="component" value="Unassembled WGS sequence"/>
</dbReference>
<dbReference type="AlphaFoldDB" id="A0A844YGM8"/>
<keyword evidence="1" id="KW-0812">Transmembrane</keyword>
<keyword evidence="1" id="KW-0472">Membrane</keyword>
<reference evidence="2 3" key="1">
    <citation type="submission" date="2019-12" db="EMBL/GenBank/DDBJ databases">
        <title>Genomic-based taxomic classification of the family Erythrobacteraceae.</title>
        <authorList>
            <person name="Xu L."/>
        </authorList>
    </citation>
    <scope>NUCLEOTIDE SEQUENCE [LARGE SCALE GENOMIC DNA]</scope>
    <source>
        <strain evidence="2 3">MCCC 1A09965</strain>
    </source>
</reference>